<dbReference type="AlphaFoldDB" id="A0A6V8HTH4"/>
<feature type="transmembrane region" description="Helical" evidence="2">
    <location>
        <begin position="125"/>
        <end position="150"/>
    </location>
</feature>
<accession>A0A6V8HTH4</accession>
<evidence type="ECO:0000313" key="4">
    <source>
        <dbReference type="Proteomes" id="UP000053095"/>
    </source>
</evidence>
<feature type="region of interest" description="Disordered" evidence="1">
    <location>
        <begin position="1"/>
        <end position="66"/>
    </location>
</feature>
<keyword evidence="4" id="KW-1185">Reference proteome</keyword>
<organism evidence="3 4">
    <name type="scientific">Talaromyces pinophilus</name>
    <name type="common">Penicillium pinophilum</name>
    <dbReference type="NCBI Taxonomy" id="128442"/>
    <lineage>
        <taxon>Eukaryota</taxon>
        <taxon>Fungi</taxon>
        <taxon>Dikarya</taxon>
        <taxon>Ascomycota</taxon>
        <taxon>Pezizomycotina</taxon>
        <taxon>Eurotiomycetes</taxon>
        <taxon>Eurotiomycetidae</taxon>
        <taxon>Eurotiales</taxon>
        <taxon>Trichocomaceae</taxon>
        <taxon>Talaromyces</taxon>
        <taxon>Talaromyces sect. Talaromyces</taxon>
    </lineage>
</organism>
<feature type="transmembrane region" description="Helical" evidence="2">
    <location>
        <begin position="603"/>
        <end position="629"/>
    </location>
</feature>
<protein>
    <submittedName>
        <fullName evidence="3">Uncharacterized protein</fullName>
    </submittedName>
</protein>
<keyword evidence="2" id="KW-0812">Transmembrane</keyword>
<dbReference type="EMBL" id="DF933856">
    <property type="protein sequence ID" value="GAM43791.1"/>
    <property type="molecule type" value="Genomic_DNA"/>
</dbReference>
<feature type="transmembrane region" description="Helical" evidence="2">
    <location>
        <begin position="190"/>
        <end position="212"/>
    </location>
</feature>
<feature type="compositionally biased region" description="Basic and acidic residues" evidence="1">
    <location>
        <begin position="25"/>
        <end position="59"/>
    </location>
</feature>
<keyword evidence="2" id="KW-0472">Membrane</keyword>
<dbReference type="Proteomes" id="UP000053095">
    <property type="component" value="Unassembled WGS sequence"/>
</dbReference>
<sequence>MESRQEYPLDPISNGPASPVSPVNEGHRAPESRLENVREHEDTYQHEEVPGYEERHRTQDVPPSYQHRDPVDTTVLRVNFSIWIPTAIYVVIVVWSWTTICIIAREPAFTFDKDLRSRQYYAARVVQSVASVATIPIISAVCACAAAIYVQDQQNEHSLSLRQVMALADREWMNPLCLIMPVSKRLHSNFLFLAIFIHIIGAITYPIQWLLLHVEEKPLYVSDISYRDAYHMNPPVGQISGIGSKGWAVVSLRKQLEGGYLGGQHTELWGNVSRMDMYTPESSWLTELPANYNTGAHRSIAPRYNSSTSTELVLLDEFPANCSSVPVYFYASLNYTDSSDAISSDNVTKSTQIQVCITSDLTTSPWSATNARQEITESLYIHINTSYSALRFGSGILNNTYKITMNTTAGWFELPNMWNKGVPGPILENPNVTCDTSSGCIDASDPAMAAGATFYPYKRSDDDPLGDWLYYSNNLLGPLATIAVAIFGPGSWFDTQQLLFPNTISPNETGWTFYLDDDARYKKELLLLASLTRDDYNPYSTGSQIYEWLDFFIVKGHNTSLPQALTGASFYAMKALINSNERPYYTPNPVVKADYETVVMPSISLAGIIVVSVLLALYLIPLLALALYAGLSKSWTTRLDSFVMLRMGAAAGQRNLPMQIGKSHGKIGILDDLPGVVRDVSAPDDKIGQIALGAGGTRLRQKAKYPAYPGNKYEPYGVVWY</sequence>
<evidence type="ECO:0000256" key="2">
    <source>
        <dbReference type="SAM" id="Phobius"/>
    </source>
</evidence>
<evidence type="ECO:0000256" key="1">
    <source>
        <dbReference type="SAM" id="MobiDB-lite"/>
    </source>
</evidence>
<proteinExistence type="predicted"/>
<feature type="transmembrane region" description="Helical" evidence="2">
    <location>
        <begin position="82"/>
        <end position="104"/>
    </location>
</feature>
<comment type="caution">
    <text evidence="3">The sequence shown here is derived from an EMBL/GenBank/DDBJ whole genome shotgun (WGS) entry which is preliminary data.</text>
</comment>
<feature type="transmembrane region" description="Helical" evidence="2">
    <location>
        <begin position="468"/>
        <end position="488"/>
    </location>
</feature>
<name>A0A6V8HTH4_TALPI</name>
<gene>
    <name evidence="3" type="ORF">TCE0_060r18891</name>
</gene>
<evidence type="ECO:0000313" key="3">
    <source>
        <dbReference type="EMBL" id="GAM43791.1"/>
    </source>
</evidence>
<reference evidence="4" key="1">
    <citation type="journal article" date="2015" name="Genome Announc.">
        <title>Draft genome sequence of Talaromyces cellulolyticus strain Y-94, a source of lignocellulosic biomass-degrading enzymes.</title>
        <authorList>
            <person name="Fujii T."/>
            <person name="Koike H."/>
            <person name="Sawayama S."/>
            <person name="Yano S."/>
            <person name="Inoue H."/>
        </authorList>
    </citation>
    <scope>NUCLEOTIDE SEQUENCE [LARGE SCALE GENOMIC DNA]</scope>
    <source>
        <strain evidence="4">Y-94</strain>
    </source>
</reference>
<keyword evidence="2" id="KW-1133">Transmembrane helix</keyword>